<proteinExistence type="predicted"/>
<gene>
    <name evidence="2" type="ORF">NCTC11685_03500</name>
</gene>
<comment type="caution">
    <text evidence="2">The sequence shown here is derived from an EMBL/GenBank/DDBJ whole genome shotgun (WGS) entry which is preliminary data.</text>
</comment>
<evidence type="ECO:0000313" key="3">
    <source>
        <dbReference type="Proteomes" id="UP000254863"/>
    </source>
</evidence>
<accession>A0A7H4N8T9</accession>
<organism evidence="2 3">
    <name type="scientific">Klebsiella michiganensis</name>
    <dbReference type="NCBI Taxonomy" id="1134687"/>
    <lineage>
        <taxon>Bacteria</taxon>
        <taxon>Pseudomonadati</taxon>
        <taxon>Pseudomonadota</taxon>
        <taxon>Gammaproteobacteria</taxon>
        <taxon>Enterobacterales</taxon>
        <taxon>Enterobacteriaceae</taxon>
        <taxon>Klebsiella/Raoultella group</taxon>
        <taxon>Klebsiella</taxon>
    </lineage>
</organism>
<dbReference type="Proteomes" id="UP000254863">
    <property type="component" value="Unassembled WGS sequence"/>
</dbReference>
<protein>
    <submittedName>
        <fullName evidence="2">Type I restriction-modification system</fullName>
    </submittedName>
</protein>
<feature type="region of interest" description="Disordered" evidence="1">
    <location>
        <begin position="34"/>
        <end position="56"/>
    </location>
</feature>
<dbReference type="AlphaFoldDB" id="A0A7H4N8T9"/>
<dbReference type="EMBL" id="UGMS01000001">
    <property type="protein sequence ID" value="STV83496.1"/>
    <property type="molecule type" value="Genomic_DNA"/>
</dbReference>
<feature type="compositionally biased region" description="Acidic residues" evidence="1">
    <location>
        <begin position="38"/>
        <end position="47"/>
    </location>
</feature>
<reference evidence="2 3" key="1">
    <citation type="submission" date="2018-06" db="EMBL/GenBank/DDBJ databases">
        <authorList>
            <consortium name="Pathogen Informatics"/>
            <person name="Doyle S."/>
        </authorList>
    </citation>
    <scope>NUCLEOTIDE SEQUENCE [LARGE SCALE GENOMIC DNA]</scope>
    <source>
        <strain evidence="2 3">NCTC11685</strain>
    </source>
</reference>
<evidence type="ECO:0000313" key="2">
    <source>
        <dbReference type="EMBL" id="STV83496.1"/>
    </source>
</evidence>
<sequence>MIDHEPPVRYETQLSKHGIHFEKGDKVSAIDAATGEVDTSELEDELDLTSKPLIAE</sequence>
<evidence type="ECO:0000256" key="1">
    <source>
        <dbReference type="SAM" id="MobiDB-lite"/>
    </source>
</evidence>
<name>A0A7H4N8T9_9ENTR</name>